<evidence type="ECO:0000256" key="1">
    <source>
        <dbReference type="SAM" id="MobiDB-lite"/>
    </source>
</evidence>
<protein>
    <submittedName>
        <fullName evidence="3">Ssl1498 family light-harvesting-like protein</fullName>
    </submittedName>
</protein>
<feature type="transmembrane region" description="Helical" evidence="2">
    <location>
        <begin position="78"/>
        <end position="99"/>
    </location>
</feature>
<proteinExistence type="predicted"/>
<dbReference type="AlphaFoldDB" id="A0A941GMP2"/>
<dbReference type="Proteomes" id="UP000767446">
    <property type="component" value="Unassembled WGS sequence"/>
</dbReference>
<feature type="compositionally biased region" description="Polar residues" evidence="1">
    <location>
        <begin position="1"/>
        <end position="20"/>
    </location>
</feature>
<evidence type="ECO:0000313" key="4">
    <source>
        <dbReference type="Proteomes" id="UP000767446"/>
    </source>
</evidence>
<dbReference type="NCBIfam" id="NF033486">
    <property type="entry name" value="harvest_ssl1498"/>
    <property type="match status" value="1"/>
</dbReference>
<keyword evidence="2" id="KW-0812">Transmembrane</keyword>
<evidence type="ECO:0000256" key="2">
    <source>
        <dbReference type="SAM" id="Phobius"/>
    </source>
</evidence>
<dbReference type="Pfam" id="PF26394">
    <property type="entry name" value="Psb34"/>
    <property type="match status" value="1"/>
</dbReference>
<dbReference type="EMBL" id="JADQBC010000006">
    <property type="protein sequence ID" value="MBR8826594.1"/>
    <property type="molecule type" value="Genomic_DNA"/>
</dbReference>
<evidence type="ECO:0000313" key="3">
    <source>
        <dbReference type="EMBL" id="MBR8826594.1"/>
    </source>
</evidence>
<gene>
    <name evidence="3" type="ORF">DSM107014_01595</name>
</gene>
<keyword evidence="2" id="KW-0472">Membrane</keyword>
<feature type="region of interest" description="Disordered" evidence="1">
    <location>
        <begin position="1"/>
        <end position="31"/>
    </location>
</feature>
<sequence length="100" mass="10879">MKNKTANQATLNRDQQSLPSHHSDGSELVPAEITSDLQSDEILVAGYTQDDEGIIDNYAVEPPMSTATYPTPKQQLRYVFLGAGAIVLVGITLWITFAIS</sequence>
<dbReference type="InterPro" id="IPR048028">
    <property type="entry name" value="Psb34-like"/>
</dbReference>
<organism evidence="3 4">
    <name type="scientific">Gomphosphaeria aponina SAG 52.96 = DSM 107014</name>
    <dbReference type="NCBI Taxonomy" id="1521640"/>
    <lineage>
        <taxon>Bacteria</taxon>
        <taxon>Bacillati</taxon>
        <taxon>Cyanobacteriota</taxon>
        <taxon>Cyanophyceae</taxon>
        <taxon>Oscillatoriophycideae</taxon>
        <taxon>Chroococcales</taxon>
        <taxon>Gomphosphaeriaceae</taxon>
        <taxon>Gomphosphaeria</taxon>
    </lineage>
</organism>
<keyword evidence="2" id="KW-1133">Transmembrane helix</keyword>
<reference evidence="3" key="1">
    <citation type="submission" date="2021-02" db="EMBL/GenBank/DDBJ databases">
        <title>Metagenome analyses of Stigonema ocellatum DSM 106950, Chlorogloea purpurea SAG 13.99 and Gomphosphaeria aponina DSM 107014.</title>
        <authorList>
            <person name="Marter P."/>
            <person name="Huang S."/>
        </authorList>
    </citation>
    <scope>NUCLEOTIDE SEQUENCE</scope>
    <source>
        <strain evidence="3">JP213</strain>
    </source>
</reference>
<name>A0A941GMP2_9CHRO</name>
<comment type="caution">
    <text evidence="3">The sequence shown here is derived from an EMBL/GenBank/DDBJ whole genome shotgun (WGS) entry which is preliminary data.</text>
</comment>
<accession>A0A941GMP2</accession>